<keyword evidence="2" id="KW-1185">Reference proteome</keyword>
<name>A0ABT4GJB3_9BACL</name>
<dbReference type="InterPro" id="IPR045527">
    <property type="entry name" value="DUF6470"/>
</dbReference>
<protein>
    <submittedName>
        <fullName evidence="1">DUF6470 family protein</fullName>
    </submittedName>
</protein>
<accession>A0ABT4GJB3</accession>
<dbReference type="RefSeq" id="WP_268617284.1">
    <property type="nucleotide sequence ID" value="NZ_JAMDMX010000089.1"/>
</dbReference>
<sequence length="191" mass="21681">MFPIPQIQIHQQYARLEFKAEPATLNIEQPQATIEMHTKQPVMHVNMMPTGELKIDQSRAWDAMGNGGVLQTNKRVADQMQGLANAAISKIVQDGNRMASIHIHENAIAELAWKNAFEPLVKIEYMGEPSYLNVDEEYIPHNTPNEFESGKVDFQATPNRPVIESRRGAFEAYLAQRNYVEITPPVIDQRL</sequence>
<evidence type="ECO:0000313" key="1">
    <source>
        <dbReference type="EMBL" id="MCY9696123.1"/>
    </source>
</evidence>
<dbReference type="Pfam" id="PF20074">
    <property type="entry name" value="DUF6470"/>
    <property type="match status" value="1"/>
</dbReference>
<comment type="caution">
    <text evidence="1">The sequence shown here is derived from an EMBL/GenBank/DDBJ whole genome shotgun (WGS) entry which is preliminary data.</text>
</comment>
<reference evidence="1 2" key="1">
    <citation type="submission" date="2022-05" db="EMBL/GenBank/DDBJ databases">
        <title>Genome Sequencing of Bee-Associated Microbes.</title>
        <authorList>
            <person name="Dunlap C."/>
        </authorList>
    </citation>
    <scope>NUCLEOTIDE SEQUENCE [LARGE SCALE GENOMIC DNA]</scope>
    <source>
        <strain evidence="1 2">NRRL B-14421</strain>
    </source>
</reference>
<gene>
    <name evidence="1" type="ORF">M5X19_24910</name>
</gene>
<dbReference type="Proteomes" id="UP001527099">
    <property type="component" value="Unassembled WGS sequence"/>
</dbReference>
<proteinExistence type="predicted"/>
<dbReference type="EMBL" id="JAMDMX010000089">
    <property type="protein sequence ID" value="MCY9696123.1"/>
    <property type="molecule type" value="Genomic_DNA"/>
</dbReference>
<evidence type="ECO:0000313" key="2">
    <source>
        <dbReference type="Proteomes" id="UP001527099"/>
    </source>
</evidence>
<organism evidence="1 2">
    <name type="scientific">Paenibacillus alginolyticus</name>
    <dbReference type="NCBI Taxonomy" id="59839"/>
    <lineage>
        <taxon>Bacteria</taxon>
        <taxon>Bacillati</taxon>
        <taxon>Bacillota</taxon>
        <taxon>Bacilli</taxon>
        <taxon>Bacillales</taxon>
        <taxon>Paenibacillaceae</taxon>
        <taxon>Paenibacillus</taxon>
    </lineage>
</organism>